<feature type="region of interest" description="Disordered" evidence="1">
    <location>
        <begin position="60"/>
        <end position="97"/>
    </location>
</feature>
<reference evidence="2" key="1">
    <citation type="submission" date="2022-03" db="EMBL/GenBank/DDBJ databases">
        <authorList>
            <person name="Martin H S."/>
        </authorList>
    </citation>
    <scope>NUCLEOTIDE SEQUENCE</scope>
</reference>
<evidence type="ECO:0000313" key="3">
    <source>
        <dbReference type="Proteomes" id="UP000837857"/>
    </source>
</evidence>
<proteinExistence type="predicted"/>
<organism evidence="2 3">
    <name type="scientific">Iphiclides podalirius</name>
    <name type="common">scarce swallowtail</name>
    <dbReference type="NCBI Taxonomy" id="110791"/>
    <lineage>
        <taxon>Eukaryota</taxon>
        <taxon>Metazoa</taxon>
        <taxon>Ecdysozoa</taxon>
        <taxon>Arthropoda</taxon>
        <taxon>Hexapoda</taxon>
        <taxon>Insecta</taxon>
        <taxon>Pterygota</taxon>
        <taxon>Neoptera</taxon>
        <taxon>Endopterygota</taxon>
        <taxon>Lepidoptera</taxon>
        <taxon>Glossata</taxon>
        <taxon>Ditrysia</taxon>
        <taxon>Papilionoidea</taxon>
        <taxon>Papilionidae</taxon>
        <taxon>Papilioninae</taxon>
        <taxon>Iphiclides</taxon>
    </lineage>
</organism>
<dbReference type="EMBL" id="OW152818">
    <property type="protein sequence ID" value="CAH2071275.1"/>
    <property type="molecule type" value="Genomic_DNA"/>
</dbReference>
<feature type="compositionally biased region" description="Gly residues" evidence="1">
    <location>
        <begin position="72"/>
        <end position="82"/>
    </location>
</feature>
<dbReference type="Proteomes" id="UP000837857">
    <property type="component" value="Chromosome 6"/>
</dbReference>
<evidence type="ECO:0000313" key="2">
    <source>
        <dbReference type="EMBL" id="CAH2071275.1"/>
    </source>
</evidence>
<sequence>MPRIAKHIKAPFGEIGGWLPREETSLQINLRSLCMQTIASCNEVRDPTEPHTTYGLVSRAESGGISRRARRGTGGSRGGGAVGDREVGARRSINRCG</sequence>
<accession>A0ABN8IZ41</accession>
<protein>
    <submittedName>
        <fullName evidence="2">Uncharacterized protein</fullName>
    </submittedName>
</protein>
<evidence type="ECO:0000256" key="1">
    <source>
        <dbReference type="SAM" id="MobiDB-lite"/>
    </source>
</evidence>
<gene>
    <name evidence="2" type="ORF">IPOD504_LOCUS15060</name>
</gene>
<feature type="non-terminal residue" evidence="2">
    <location>
        <position position="97"/>
    </location>
</feature>
<keyword evidence="3" id="KW-1185">Reference proteome</keyword>
<name>A0ABN8IZ41_9NEOP</name>